<feature type="domain" description="Translation elongation factor P/YeiP central" evidence="12">
    <location>
        <begin position="68"/>
        <end position="122"/>
    </location>
</feature>
<evidence type="ECO:0000313" key="13">
    <source>
        <dbReference type="EMBL" id="MCP8352170.1"/>
    </source>
</evidence>
<evidence type="ECO:0000256" key="7">
    <source>
        <dbReference type="ARBA" id="ARBA00023278"/>
    </source>
</evidence>
<dbReference type="HAMAP" id="MF_00141">
    <property type="entry name" value="EF_P"/>
    <property type="match status" value="1"/>
</dbReference>
<evidence type="ECO:0000256" key="1">
    <source>
        <dbReference type="ARBA" id="ARBA00004496"/>
    </source>
</evidence>
<dbReference type="CDD" id="cd04470">
    <property type="entry name" value="S1_EF-P_repeat_1"/>
    <property type="match status" value="1"/>
</dbReference>
<dbReference type="Pfam" id="PF08207">
    <property type="entry name" value="EFP_N"/>
    <property type="match status" value="1"/>
</dbReference>
<keyword evidence="14" id="KW-1185">Reference proteome</keyword>
<dbReference type="PANTHER" id="PTHR30053">
    <property type="entry name" value="ELONGATION FACTOR P"/>
    <property type="match status" value="1"/>
</dbReference>
<keyword evidence="6 8" id="KW-0648">Protein biosynthesis</keyword>
<dbReference type="CDD" id="cd05794">
    <property type="entry name" value="S1_EF-P_repeat_2"/>
    <property type="match status" value="1"/>
</dbReference>
<evidence type="ECO:0000256" key="4">
    <source>
        <dbReference type="ARBA" id="ARBA00022490"/>
    </source>
</evidence>
<comment type="function">
    <text evidence="8">Involved in peptide bond synthesis. Alleviates ribosome stalling that occurs when 3 or more consecutive Pro residues or the sequence PPG is present in a protein, possibly by augmenting the peptidyl transferase activity of the ribosome. Modification of Lys-33 is required for alleviation.</text>
</comment>
<evidence type="ECO:0000256" key="10">
    <source>
        <dbReference type="RuleBase" id="RU004389"/>
    </source>
</evidence>
<gene>
    <name evidence="8 13" type="primary">efp</name>
    <name evidence="13" type="ORF">MKS91_02565</name>
</gene>
<comment type="similarity">
    <text evidence="3 8 10">Belongs to the elongation factor P family.</text>
</comment>
<accession>A0ABT1L611</accession>
<dbReference type="InterPro" id="IPR014722">
    <property type="entry name" value="Rib_uL2_dom2"/>
</dbReference>
<dbReference type="SUPFAM" id="SSF50104">
    <property type="entry name" value="Translation proteins SH3-like domain"/>
    <property type="match status" value="1"/>
</dbReference>
<dbReference type="Gene3D" id="2.30.30.30">
    <property type="match status" value="1"/>
</dbReference>
<evidence type="ECO:0000256" key="9">
    <source>
        <dbReference type="NCBIfam" id="TIGR00038"/>
    </source>
</evidence>
<dbReference type="InterPro" id="IPR008991">
    <property type="entry name" value="Translation_prot_SH3-like_sf"/>
</dbReference>
<dbReference type="NCBIfam" id="NF001810">
    <property type="entry name" value="PRK00529.1"/>
    <property type="match status" value="1"/>
</dbReference>
<evidence type="ECO:0000256" key="6">
    <source>
        <dbReference type="ARBA" id="ARBA00022917"/>
    </source>
</evidence>
<evidence type="ECO:0000256" key="8">
    <source>
        <dbReference type="HAMAP-Rule" id="MF_00141"/>
    </source>
</evidence>
<dbReference type="Gene3D" id="2.40.50.140">
    <property type="entry name" value="Nucleic acid-binding proteins"/>
    <property type="match status" value="2"/>
</dbReference>
<dbReference type="RefSeq" id="WP_258569782.1">
    <property type="nucleotide sequence ID" value="NZ_JAKUDN010000002.1"/>
</dbReference>
<dbReference type="SUPFAM" id="SSF50249">
    <property type="entry name" value="Nucleic acid-binding proteins"/>
    <property type="match status" value="2"/>
</dbReference>
<feature type="domain" description="Elongation factor P C-terminal" evidence="11">
    <location>
        <begin position="130"/>
        <end position="185"/>
    </location>
</feature>
<dbReference type="SMART" id="SM01185">
    <property type="entry name" value="EFP"/>
    <property type="match status" value="1"/>
</dbReference>
<evidence type="ECO:0000256" key="2">
    <source>
        <dbReference type="ARBA" id="ARBA00004815"/>
    </source>
</evidence>
<sequence length="188" mass="20817">MSISVNQLRSGSKVMVDGTPYNVVENEHVKPGKGQAFNRLKMRNMLNGRVIQKTHPSGATLEAADVVETQMNLLYIDQSGYHLMDTSTYEQYVMLASEVGESKKWLKDEALVVVVVWNGRPISVLPENFVELEITECAPNAKGDTVTGGTKLAMVETGIEIKVPLFVEQGDVIRIDTRTEEYVSRAGK</sequence>
<dbReference type="SMART" id="SM00841">
    <property type="entry name" value="Elong-fact-P_C"/>
    <property type="match status" value="1"/>
</dbReference>
<comment type="subcellular location">
    <subcellularLocation>
        <location evidence="1 8">Cytoplasm</location>
    </subcellularLocation>
</comment>
<organism evidence="13 14">
    <name type="scientific">Candidatus Synchoanobacter obligatus</name>
    <dbReference type="NCBI Taxonomy" id="2919597"/>
    <lineage>
        <taxon>Bacteria</taxon>
        <taxon>Pseudomonadati</taxon>
        <taxon>Pseudomonadota</taxon>
        <taxon>Gammaproteobacteria</taxon>
        <taxon>Candidatus Comchoanobacterales</taxon>
        <taxon>Candidatus Comchoanobacteraceae</taxon>
        <taxon>Candidatus Synchoanobacter</taxon>
    </lineage>
</organism>
<evidence type="ECO:0000256" key="3">
    <source>
        <dbReference type="ARBA" id="ARBA00009479"/>
    </source>
</evidence>
<protein>
    <recommendedName>
        <fullName evidence="8 9">Elongation factor P</fullName>
        <shortName evidence="8">EF-P</shortName>
    </recommendedName>
</protein>
<dbReference type="InterPro" id="IPR001059">
    <property type="entry name" value="Transl_elong_P/YeiP_cen"/>
</dbReference>
<comment type="caution">
    <text evidence="13">The sequence shown here is derived from an EMBL/GenBank/DDBJ whole genome shotgun (WGS) entry which is preliminary data.</text>
</comment>
<evidence type="ECO:0000256" key="5">
    <source>
        <dbReference type="ARBA" id="ARBA00022768"/>
    </source>
</evidence>
<dbReference type="InterPro" id="IPR012340">
    <property type="entry name" value="NA-bd_OB-fold"/>
</dbReference>
<comment type="pathway">
    <text evidence="2 8">Protein biosynthesis; polypeptide chain elongation.</text>
</comment>
<comment type="PTM">
    <text evidence="8">May be beta-lysylated on the epsilon-amino group of Lys-33 by the combined action of EpmA and EpmB, and then hydroxylated on the C5 position of the same residue by EpmC (if this protein is present). Lysylation is critical for the stimulatory effect of EF-P on peptide-bond formation. The lysylation moiety may extend toward the peptidyltransferase center and stabilize the terminal 3-CCA end of the tRNA. Hydroxylation of the C5 position on Lys-33 may allow additional potential stabilizing hydrogen-bond interactions with the P-tRNA.</text>
</comment>
<dbReference type="InterPro" id="IPR013852">
    <property type="entry name" value="Transl_elong_P/YeiP_CS"/>
</dbReference>
<dbReference type="PROSITE" id="PS01275">
    <property type="entry name" value="EFP"/>
    <property type="match status" value="1"/>
</dbReference>
<reference evidence="13 14" key="1">
    <citation type="journal article" date="2022" name="Nat. Microbiol.">
        <title>The microbiome of a bacterivorous marine choanoflagellate contains a resource-demanding obligate bacterial associate.</title>
        <authorList>
            <person name="Needham D.M."/>
            <person name="Poirier C."/>
            <person name="Bachy C."/>
            <person name="George E.E."/>
            <person name="Wilken S."/>
            <person name="Yung C.C.M."/>
            <person name="Limardo A.J."/>
            <person name="Morando M."/>
            <person name="Sudek L."/>
            <person name="Malmstrom R.R."/>
            <person name="Keeling P.J."/>
            <person name="Santoro A.E."/>
            <person name="Worden A.Z."/>
        </authorList>
    </citation>
    <scope>NUCLEOTIDE SEQUENCE [LARGE SCALE GENOMIC DNA]</scope>
    <source>
        <strain evidence="13 14">Comchoano-2</strain>
    </source>
</reference>
<dbReference type="GO" id="GO:0003746">
    <property type="term" value="F:translation elongation factor activity"/>
    <property type="evidence" value="ECO:0007669"/>
    <property type="project" value="UniProtKB-KW"/>
</dbReference>
<keyword evidence="4 8" id="KW-0963">Cytoplasm</keyword>
<evidence type="ECO:0000259" key="11">
    <source>
        <dbReference type="SMART" id="SM00841"/>
    </source>
</evidence>
<dbReference type="Pfam" id="PF01132">
    <property type="entry name" value="EFP"/>
    <property type="match status" value="1"/>
</dbReference>
<evidence type="ECO:0000259" key="12">
    <source>
        <dbReference type="SMART" id="SM01185"/>
    </source>
</evidence>
<dbReference type="InterPro" id="IPR011768">
    <property type="entry name" value="Transl_elongation_fac_P"/>
</dbReference>
<dbReference type="InterPro" id="IPR020599">
    <property type="entry name" value="Transl_elong_fac_P/YeiP"/>
</dbReference>
<keyword evidence="5 8" id="KW-0251">Elongation factor</keyword>
<feature type="modified residue" description="N6-(3,6-diaminohexanoyl)-5-hydroxylysine" evidence="8">
    <location>
        <position position="33"/>
    </location>
</feature>
<dbReference type="Pfam" id="PF09285">
    <property type="entry name" value="Elong-fact-P_C"/>
    <property type="match status" value="1"/>
</dbReference>
<dbReference type="NCBIfam" id="TIGR00038">
    <property type="entry name" value="efp"/>
    <property type="match status" value="1"/>
</dbReference>
<dbReference type="PIRSF" id="PIRSF005901">
    <property type="entry name" value="EF-P"/>
    <property type="match status" value="1"/>
</dbReference>
<dbReference type="Proteomes" id="UP001320768">
    <property type="component" value="Unassembled WGS sequence"/>
</dbReference>
<name>A0ABT1L611_9GAMM</name>
<dbReference type="PANTHER" id="PTHR30053:SF12">
    <property type="entry name" value="ELONGATION FACTOR P (EF-P) FAMILY PROTEIN"/>
    <property type="match status" value="1"/>
</dbReference>
<dbReference type="InterPro" id="IPR015365">
    <property type="entry name" value="Elong-fact-P_C"/>
</dbReference>
<keyword evidence="7 8" id="KW-0379">Hydroxylation</keyword>
<dbReference type="EMBL" id="JAKUDN010000002">
    <property type="protein sequence ID" value="MCP8352170.1"/>
    <property type="molecule type" value="Genomic_DNA"/>
</dbReference>
<dbReference type="InterPro" id="IPR013185">
    <property type="entry name" value="Transl_elong_KOW-like"/>
</dbReference>
<proteinExistence type="inferred from homology"/>
<evidence type="ECO:0000313" key="14">
    <source>
        <dbReference type="Proteomes" id="UP001320768"/>
    </source>
</evidence>